<dbReference type="PANTHER" id="PTHR32208">
    <property type="entry name" value="SECRETED PROTEIN-RELATED"/>
    <property type="match status" value="1"/>
</dbReference>
<dbReference type="InterPro" id="IPR014756">
    <property type="entry name" value="Ig_E-set"/>
</dbReference>
<dbReference type="InterPro" id="IPR015202">
    <property type="entry name" value="GO-like_E_set"/>
</dbReference>
<dbReference type="CDD" id="cd02851">
    <property type="entry name" value="E_set_GO_C"/>
    <property type="match status" value="1"/>
</dbReference>
<dbReference type="SUPFAM" id="SSF49785">
    <property type="entry name" value="Galactose-binding domain-like"/>
    <property type="match status" value="1"/>
</dbReference>
<dbReference type="Pfam" id="PF00754">
    <property type="entry name" value="F5_F8_type_C"/>
    <property type="match status" value="1"/>
</dbReference>
<dbReference type="InterPro" id="IPR037293">
    <property type="entry name" value="Gal_Oxidase_central_sf"/>
</dbReference>
<dbReference type="Gene3D" id="2.60.120.260">
    <property type="entry name" value="Galactose-binding domain-like"/>
    <property type="match status" value="1"/>
</dbReference>
<dbReference type="Gene3D" id="2.60.40.10">
    <property type="entry name" value="Immunoglobulins"/>
    <property type="match status" value="1"/>
</dbReference>
<dbReference type="EMBL" id="JAFJYH010000013">
    <property type="protein sequence ID" value="KAG4425139.1"/>
    <property type="molecule type" value="Genomic_DNA"/>
</dbReference>
<dbReference type="SUPFAM" id="SSF50965">
    <property type="entry name" value="Galactose oxidase, central domain"/>
    <property type="match status" value="1"/>
</dbReference>
<keyword evidence="5" id="KW-1185">Reference proteome</keyword>
<feature type="domain" description="F5/8 type C" evidence="3">
    <location>
        <begin position="45"/>
        <end position="197"/>
    </location>
</feature>
<dbReference type="Gene3D" id="2.130.10.80">
    <property type="entry name" value="Galactose oxidase/kelch, beta-propeller"/>
    <property type="match status" value="1"/>
</dbReference>
<dbReference type="PANTHER" id="PTHR32208:SF68">
    <property type="entry name" value="GALACTOSE OXIDASE"/>
    <property type="match status" value="1"/>
</dbReference>
<evidence type="ECO:0000256" key="1">
    <source>
        <dbReference type="ARBA" id="ARBA00022729"/>
    </source>
</evidence>
<feature type="compositionally biased region" description="Basic and acidic residues" evidence="2">
    <location>
        <begin position="704"/>
        <end position="713"/>
    </location>
</feature>
<dbReference type="Proteomes" id="UP000664132">
    <property type="component" value="Unassembled WGS sequence"/>
</dbReference>
<dbReference type="PROSITE" id="PS50022">
    <property type="entry name" value="FA58C_3"/>
    <property type="match status" value="1"/>
</dbReference>
<name>A0A8H8BVF3_9HELO</name>
<sequence length="713" mass="78291">MKASYAQLLLGAVTGAVVVNATGHYLQQAMNGERVSGYASHDDPAWKPSFSNESPPLNGFRIPREKWSLSCSSIQHGYDCNNVLDGKNNTDWRSDTGKEEHSITVDLKIPHSMNAIVILPPINTGLDGLITHHEVHISDDGKKWKGPIAYGMWPNSTRQRMSVFDPVPARYLKLTTRGADETRKSWVGISELNIYATTYTFPKDPARGAWGPTVDFPVIPVAGAQESSGRVVVWSSWASDQFHSTPGGQTAMSQWNPFTNEISQRVVTNTHHDMFCPGIAIDGTGMLIVTGGNDAMVTSLYDAEKDQWFKGPEMHLRRGYQSTTTLSDGRVFVVGGSWAGGSNFPKDGEVYDPLARTWTMLPGAKVKPMLTDDMEGTWRADNHGWLFGWKNLTIFQAGPSVAMNWYYASGTGDVKKGGKRLDDGDSMSGSAVMFDAVKGKILTVGGSPDYENSWATANAHIITIGEPGETAKVEPAGQNGMMHSERVFHTSTVLPDGKVFIVGGQTFGIAFNEENVQYVPELYDPDTNTFTEVQQSNFARVYHHLSILLPDARVLTAGGGLCGNCSANHYDGQIFTPPYLLNELGELRPRPHFATNPPKRASVGSTFTFRTTNRISSASLIRLCSTSHTVNTDQRRVPLSLYRLWLTNTYSVRLPTDPGILIPGPWMLFVMDKDGVPSIAQFIMITVDSKKSTSTLSEEGDGEEMSRMDLVKQ</sequence>
<protein>
    <recommendedName>
        <fullName evidence="3">F5/8 type C domain-containing protein</fullName>
    </recommendedName>
</protein>
<organism evidence="4 5">
    <name type="scientific">Cadophora malorum</name>
    <dbReference type="NCBI Taxonomy" id="108018"/>
    <lineage>
        <taxon>Eukaryota</taxon>
        <taxon>Fungi</taxon>
        <taxon>Dikarya</taxon>
        <taxon>Ascomycota</taxon>
        <taxon>Pezizomycotina</taxon>
        <taxon>Leotiomycetes</taxon>
        <taxon>Helotiales</taxon>
        <taxon>Ploettnerulaceae</taxon>
        <taxon>Cadophora</taxon>
    </lineage>
</organism>
<comment type="caution">
    <text evidence="4">The sequence shown here is derived from an EMBL/GenBank/DDBJ whole genome shotgun (WGS) entry which is preliminary data.</text>
</comment>
<dbReference type="InterPro" id="IPR006652">
    <property type="entry name" value="Kelch_1"/>
</dbReference>
<dbReference type="InterPro" id="IPR008979">
    <property type="entry name" value="Galactose-bd-like_sf"/>
</dbReference>
<gene>
    <name evidence="4" type="ORF">IFR04_001706</name>
</gene>
<dbReference type="AlphaFoldDB" id="A0A8H8BVF3"/>
<dbReference type="Pfam" id="PF01344">
    <property type="entry name" value="Kelch_1"/>
    <property type="match status" value="1"/>
</dbReference>
<dbReference type="SMART" id="SM00612">
    <property type="entry name" value="Kelch"/>
    <property type="match status" value="3"/>
</dbReference>
<accession>A0A8H8BVF3</accession>
<dbReference type="Pfam" id="PF07250">
    <property type="entry name" value="Glyoxal_oxid_N"/>
    <property type="match status" value="1"/>
</dbReference>
<dbReference type="Pfam" id="PF09118">
    <property type="entry name" value="GO-like_E_set"/>
    <property type="match status" value="1"/>
</dbReference>
<dbReference type="SUPFAM" id="SSF81296">
    <property type="entry name" value="E set domains"/>
    <property type="match status" value="1"/>
</dbReference>
<evidence type="ECO:0000313" key="5">
    <source>
        <dbReference type="Proteomes" id="UP000664132"/>
    </source>
</evidence>
<keyword evidence="1" id="KW-0732">Signal</keyword>
<dbReference type="InterPro" id="IPR013783">
    <property type="entry name" value="Ig-like_fold"/>
</dbReference>
<dbReference type="InterPro" id="IPR000421">
    <property type="entry name" value="FA58C"/>
</dbReference>
<evidence type="ECO:0000259" key="3">
    <source>
        <dbReference type="PROSITE" id="PS50022"/>
    </source>
</evidence>
<dbReference type="InterPro" id="IPR011043">
    <property type="entry name" value="Gal_Oxase/kelch_b-propeller"/>
</dbReference>
<evidence type="ECO:0000313" key="4">
    <source>
        <dbReference type="EMBL" id="KAG4425139.1"/>
    </source>
</evidence>
<dbReference type="OrthoDB" id="2019572at2759"/>
<evidence type="ECO:0000256" key="2">
    <source>
        <dbReference type="SAM" id="MobiDB-lite"/>
    </source>
</evidence>
<proteinExistence type="predicted"/>
<reference evidence="4" key="1">
    <citation type="submission" date="2021-02" db="EMBL/GenBank/DDBJ databases">
        <title>Genome sequence Cadophora malorum strain M34.</title>
        <authorList>
            <person name="Stefanovic E."/>
            <person name="Vu D."/>
            <person name="Scully C."/>
            <person name="Dijksterhuis J."/>
            <person name="Roader J."/>
            <person name="Houbraken J."/>
        </authorList>
    </citation>
    <scope>NUCLEOTIDE SEQUENCE</scope>
    <source>
        <strain evidence="4">M34</strain>
    </source>
</reference>
<feature type="region of interest" description="Disordered" evidence="2">
    <location>
        <begin position="693"/>
        <end position="713"/>
    </location>
</feature>
<dbReference type="InterPro" id="IPR009880">
    <property type="entry name" value="Glyoxal_oxidase_N"/>
</dbReference>